<dbReference type="PANTHER" id="PTHR30007">
    <property type="entry name" value="PHP DOMAIN PROTEIN"/>
    <property type="match status" value="1"/>
</dbReference>
<name>A0A076PYK3_COMTE</name>
<dbReference type="HOGENOM" id="CLU_055261_1_4_4"/>
<dbReference type="Proteomes" id="UP000028782">
    <property type="component" value="Chromosome"/>
</dbReference>
<accession>A0A076PYK3</accession>
<proteinExistence type="predicted"/>
<dbReference type="InterPro" id="IPR002559">
    <property type="entry name" value="Transposase_11"/>
</dbReference>
<evidence type="ECO:0000313" key="4">
    <source>
        <dbReference type="Proteomes" id="UP000028782"/>
    </source>
</evidence>
<dbReference type="KEGG" id="ctes:O987_21940"/>
<evidence type="ECO:0000313" key="3">
    <source>
        <dbReference type="EMBL" id="AIJ48477.1"/>
    </source>
</evidence>
<protein>
    <submittedName>
        <fullName evidence="3">Transposase TIS1421</fullName>
    </submittedName>
</protein>
<gene>
    <name evidence="3" type="ORF">O987_21940</name>
</gene>
<evidence type="ECO:0000259" key="2">
    <source>
        <dbReference type="Pfam" id="PF01609"/>
    </source>
</evidence>
<evidence type="ECO:0000256" key="1">
    <source>
        <dbReference type="SAM" id="MobiDB-lite"/>
    </source>
</evidence>
<feature type="region of interest" description="Disordered" evidence="1">
    <location>
        <begin position="1"/>
        <end position="30"/>
    </location>
</feature>
<dbReference type="PANTHER" id="PTHR30007:SF1">
    <property type="entry name" value="BLR1914 PROTEIN"/>
    <property type="match status" value="1"/>
</dbReference>
<dbReference type="GO" id="GO:0003677">
    <property type="term" value="F:DNA binding"/>
    <property type="evidence" value="ECO:0007669"/>
    <property type="project" value="InterPro"/>
</dbReference>
<dbReference type="EMBL" id="CP006704">
    <property type="protein sequence ID" value="AIJ48477.1"/>
    <property type="molecule type" value="Genomic_DNA"/>
</dbReference>
<dbReference type="GO" id="GO:0004803">
    <property type="term" value="F:transposase activity"/>
    <property type="evidence" value="ECO:0007669"/>
    <property type="project" value="InterPro"/>
</dbReference>
<dbReference type="NCBIfam" id="NF033580">
    <property type="entry name" value="transpos_IS5_3"/>
    <property type="match status" value="1"/>
</dbReference>
<dbReference type="GO" id="GO:0006313">
    <property type="term" value="P:DNA transposition"/>
    <property type="evidence" value="ECO:0007669"/>
    <property type="project" value="InterPro"/>
</dbReference>
<dbReference type="Pfam" id="PF01609">
    <property type="entry name" value="DDE_Tnp_1"/>
    <property type="match status" value="1"/>
</dbReference>
<feature type="domain" description="Transposase IS4-like" evidence="2">
    <location>
        <begin position="17"/>
        <end position="161"/>
    </location>
</feature>
<reference evidence="3 4" key="1">
    <citation type="journal article" date="2014" name="Genome Announc.">
        <title>Complete Genome Sequence of Polychlorinated Biphenyl Degrader Comamonas testosteroni TK102 (NBRC 109938).</title>
        <authorList>
            <person name="Fukuda K."/>
            <person name="Hosoyama A."/>
            <person name="Tsuchikane K."/>
            <person name="Ohji S."/>
            <person name="Yamazoe A."/>
            <person name="Fujita N."/>
            <person name="Shintani M."/>
            <person name="Kimbara K."/>
        </authorList>
    </citation>
    <scope>NUCLEOTIDE SEQUENCE [LARGE SCALE GENOMIC DNA]</scope>
    <source>
        <strain evidence="3">TK102</strain>
    </source>
</reference>
<dbReference type="AlphaFoldDB" id="A0A076PYK3"/>
<sequence length="170" mass="19451">MEPSKHSWLHGAKPPGGQETGPNPTDRGKLGTKRHLVVDARGIPLLILVSGANRHDSMMFEKWMDAIPAITGLPGRARKRPEKLHADKGYDYKRCRAYLRRRGIASRIARRGVESSEKLGKHRWVVERTHGWFAGFGKLHIRFERRLDIHEALPKLAATINCARFMDRWC</sequence>
<organism evidence="3 4">
    <name type="scientific">Comamonas testosteroni TK102</name>
    <dbReference type="NCBI Taxonomy" id="1392005"/>
    <lineage>
        <taxon>Bacteria</taxon>
        <taxon>Pseudomonadati</taxon>
        <taxon>Pseudomonadota</taxon>
        <taxon>Betaproteobacteria</taxon>
        <taxon>Burkholderiales</taxon>
        <taxon>Comamonadaceae</taxon>
        <taxon>Comamonas</taxon>
    </lineage>
</organism>